<evidence type="ECO:0000313" key="10">
    <source>
        <dbReference type="EMBL" id="VEG75109.1"/>
    </source>
</evidence>
<dbReference type="Pfam" id="PF07690">
    <property type="entry name" value="MFS_1"/>
    <property type="match status" value="1"/>
</dbReference>
<evidence type="ECO:0000256" key="8">
    <source>
        <dbReference type="SAM" id="Phobius"/>
    </source>
</evidence>
<organism evidence="10 11">
    <name type="scientific">Actinomyces slackii</name>
    <dbReference type="NCBI Taxonomy" id="52774"/>
    <lineage>
        <taxon>Bacteria</taxon>
        <taxon>Bacillati</taxon>
        <taxon>Actinomycetota</taxon>
        <taxon>Actinomycetes</taxon>
        <taxon>Actinomycetales</taxon>
        <taxon>Actinomycetaceae</taxon>
        <taxon>Actinomyces</taxon>
    </lineage>
</organism>
<dbReference type="STRING" id="1278298.GCA_000428685_00771"/>
<dbReference type="RefSeq" id="WP_026427762.1">
    <property type="nucleotide sequence ID" value="NZ_CBCRWE010000006.1"/>
</dbReference>
<evidence type="ECO:0000259" key="9">
    <source>
        <dbReference type="PROSITE" id="PS50850"/>
    </source>
</evidence>
<dbReference type="InterPro" id="IPR011701">
    <property type="entry name" value="MFS"/>
</dbReference>
<evidence type="ECO:0000313" key="11">
    <source>
        <dbReference type="Proteomes" id="UP000276899"/>
    </source>
</evidence>
<dbReference type="AlphaFoldDB" id="A0A448KDV9"/>
<evidence type="ECO:0000256" key="2">
    <source>
        <dbReference type="ARBA" id="ARBA00006236"/>
    </source>
</evidence>
<feature type="transmembrane region" description="Helical" evidence="8">
    <location>
        <begin position="48"/>
        <end position="69"/>
    </location>
</feature>
<name>A0A448KDV9_9ACTO</name>
<feature type="transmembrane region" description="Helical" evidence="8">
    <location>
        <begin position="107"/>
        <end position="128"/>
    </location>
</feature>
<dbReference type="PANTHER" id="PTHR42718">
    <property type="entry name" value="MAJOR FACILITATOR SUPERFAMILY MULTIDRUG TRANSPORTER MFSC"/>
    <property type="match status" value="1"/>
</dbReference>
<dbReference type="Proteomes" id="UP000276899">
    <property type="component" value="Chromosome"/>
</dbReference>
<comment type="subcellular location">
    <subcellularLocation>
        <location evidence="1">Cell membrane</location>
        <topology evidence="1">Multi-pass membrane protein</topology>
    </subcellularLocation>
</comment>
<comment type="similarity">
    <text evidence="2">Belongs to the major facilitator superfamily. Bcr/CmlA family.</text>
</comment>
<feature type="transmembrane region" description="Helical" evidence="8">
    <location>
        <begin position="140"/>
        <end position="164"/>
    </location>
</feature>
<evidence type="ECO:0000256" key="6">
    <source>
        <dbReference type="ARBA" id="ARBA00022989"/>
    </source>
</evidence>
<sequence>MTPSRPAPEAAITVSLILALAVQSAVPPFATDMYSPAFPQVANELGASAAAVGFTLTAFFIGMGVGQVLGGTASDQWGRRLPMITGGLVCTIGSIICALAPGISLLIAGRLLQGLGGGVASVVGRAVLVDVAHGDRLARIMSVLMAVVGLAPMIAPVAGGAVLSVADWRAIFWSLAGFGVFMMAMAALLIPETLPPDERASGGLRRFATGFAELVAHRRFMGYLLTSSCSGFAMFAYVSASSFVLQEMKGLTPMQYSVFFACTAGSNMLMAILNSRLVGRYRPRRLIAVGLSMSALGITVVTVSVLALGVALIPLCLGFVVTMAAQGFVFGNASALALGEVRHVAGAASAMLGVAQAIAMGISAPLASSGGGDSAIPMVVVMLMGITGAWCAYTLAGRAGHSRRLPAA</sequence>
<feature type="domain" description="Major facilitator superfamily (MFS) profile" evidence="9">
    <location>
        <begin position="16"/>
        <end position="400"/>
    </location>
</feature>
<evidence type="ECO:0000256" key="1">
    <source>
        <dbReference type="ARBA" id="ARBA00004651"/>
    </source>
</evidence>
<dbReference type="GO" id="GO:0005886">
    <property type="term" value="C:plasma membrane"/>
    <property type="evidence" value="ECO:0007669"/>
    <property type="project" value="UniProtKB-SubCell"/>
</dbReference>
<dbReference type="InterPro" id="IPR020846">
    <property type="entry name" value="MFS_dom"/>
</dbReference>
<keyword evidence="3" id="KW-0813">Transport</keyword>
<feature type="transmembrane region" description="Helical" evidence="8">
    <location>
        <begin position="223"/>
        <end position="244"/>
    </location>
</feature>
<dbReference type="GO" id="GO:0042910">
    <property type="term" value="F:xenobiotic transmembrane transporter activity"/>
    <property type="evidence" value="ECO:0007669"/>
    <property type="project" value="InterPro"/>
</dbReference>
<accession>A0A448KDV9</accession>
<protein>
    <submittedName>
        <fullName evidence="10">Sulfonamide resistance protein</fullName>
    </submittedName>
</protein>
<evidence type="ECO:0000256" key="7">
    <source>
        <dbReference type="ARBA" id="ARBA00023136"/>
    </source>
</evidence>
<keyword evidence="5 8" id="KW-0812">Transmembrane</keyword>
<dbReference type="EMBL" id="LR134363">
    <property type="protein sequence ID" value="VEG75109.1"/>
    <property type="molecule type" value="Genomic_DNA"/>
</dbReference>
<dbReference type="PROSITE" id="PS00216">
    <property type="entry name" value="SUGAR_TRANSPORT_1"/>
    <property type="match status" value="1"/>
</dbReference>
<keyword evidence="11" id="KW-1185">Reference proteome</keyword>
<feature type="transmembrane region" description="Helical" evidence="8">
    <location>
        <begin position="256"/>
        <end position="274"/>
    </location>
</feature>
<dbReference type="PANTHER" id="PTHR42718:SF9">
    <property type="entry name" value="MAJOR FACILITATOR SUPERFAMILY MULTIDRUG TRANSPORTER MFSC"/>
    <property type="match status" value="1"/>
</dbReference>
<dbReference type="NCBIfam" id="TIGR00710">
    <property type="entry name" value="efflux_Bcr_CflA"/>
    <property type="match status" value="1"/>
</dbReference>
<dbReference type="InterPro" id="IPR036259">
    <property type="entry name" value="MFS_trans_sf"/>
</dbReference>
<dbReference type="InterPro" id="IPR004812">
    <property type="entry name" value="Efflux_drug-R_Bcr/CmlA"/>
</dbReference>
<keyword evidence="4" id="KW-1003">Cell membrane</keyword>
<proteinExistence type="inferred from homology"/>
<evidence type="ECO:0000256" key="3">
    <source>
        <dbReference type="ARBA" id="ARBA00022448"/>
    </source>
</evidence>
<dbReference type="PROSITE" id="PS50850">
    <property type="entry name" value="MFS"/>
    <property type="match status" value="1"/>
</dbReference>
<feature type="transmembrane region" description="Helical" evidence="8">
    <location>
        <begin position="170"/>
        <end position="190"/>
    </location>
</feature>
<dbReference type="CDD" id="cd17320">
    <property type="entry name" value="MFS_MdfA_MDR_like"/>
    <property type="match status" value="1"/>
</dbReference>
<keyword evidence="6 8" id="KW-1133">Transmembrane helix</keyword>
<evidence type="ECO:0000256" key="5">
    <source>
        <dbReference type="ARBA" id="ARBA00022692"/>
    </source>
</evidence>
<dbReference type="SUPFAM" id="SSF103473">
    <property type="entry name" value="MFS general substrate transporter"/>
    <property type="match status" value="1"/>
</dbReference>
<feature type="transmembrane region" description="Helical" evidence="8">
    <location>
        <begin position="375"/>
        <end position="396"/>
    </location>
</feature>
<feature type="transmembrane region" description="Helical" evidence="8">
    <location>
        <begin position="286"/>
        <end position="306"/>
    </location>
</feature>
<keyword evidence="7 8" id="KW-0472">Membrane</keyword>
<reference evidence="10 11" key="1">
    <citation type="submission" date="2018-12" db="EMBL/GenBank/DDBJ databases">
        <authorList>
            <consortium name="Pathogen Informatics"/>
        </authorList>
    </citation>
    <scope>NUCLEOTIDE SEQUENCE [LARGE SCALE GENOMIC DNA]</scope>
    <source>
        <strain evidence="10 11">NCTC11923</strain>
    </source>
</reference>
<feature type="transmembrane region" description="Helical" evidence="8">
    <location>
        <begin position="343"/>
        <end position="363"/>
    </location>
</feature>
<feature type="transmembrane region" description="Helical" evidence="8">
    <location>
        <begin position="81"/>
        <end position="101"/>
    </location>
</feature>
<dbReference type="InterPro" id="IPR005829">
    <property type="entry name" value="Sugar_transporter_CS"/>
</dbReference>
<dbReference type="GO" id="GO:1990961">
    <property type="term" value="P:xenobiotic detoxification by transmembrane export across the plasma membrane"/>
    <property type="evidence" value="ECO:0007669"/>
    <property type="project" value="InterPro"/>
</dbReference>
<feature type="transmembrane region" description="Helical" evidence="8">
    <location>
        <begin position="312"/>
        <end position="331"/>
    </location>
</feature>
<dbReference type="Gene3D" id="1.20.1720.10">
    <property type="entry name" value="Multidrug resistance protein D"/>
    <property type="match status" value="1"/>
</dbReference>
<gene>
    <name evidence="10" type="primary">bcr</name>
    <name evidence="10" type="ORF">NCTC11923_01762</name>
</gene>
<evidence type="ECO:0000256" key="4">
    <source>
        <dbReference type="ARBA" id="ARBA00022475"/>
    </source>
</evidence>
<dbReference type="KEGG" id="asla:NCTC11923_01762"/>